<dbReference type="SUPFAM" id="SSF54236">
    <property type="entry name" value="Ubiquitin-like"/>
    <property type="match status" value="1"/>
</dbReference>
<dbReference type="PANTHER" id="PTHR21717">
    <property type="entry name" value="TELOMERIC REPEAT BINDING PROTEIN"/>
    <property type="match status" value="1"/>
</dbReference>
<dbReference type="InterPro" id="IPR029071">
    <property type="entry name" value="Ubiquitin-like_domsf"/>
</dbReference>
<dbReference type="PANTHER" id="PTHR21717:SF78">
    <property type="entry name" value="TELOMERE REPEAT-BINDING PROTEIN 4-LIKE"/>
    <property type="match status" value="1"/>
</dbReference>
<dbReference type="InterPro" id="IPR057625">
    <property type="entry name" value="TPR1-6-like_ubiquitin"/>
</dbReference>
<dbReference type="FunCoup" id="A0A2R6RRD3">
    <property type="interactions" value="2060"/>
</dbReference>
<comment type="subcellular location">
    <subcellularLocation>
        <location evidence="1">Nucleus</location>
    </subcellularLocation>
</comment>
<proteinExistence type="predicted"/>
<dbReference type="PROSITE" id="PS51294">
    <property type="entry name" value="HTH_MYB"/>
    <property type="match status" value="1"/>
</dbReference>
<dbReference type="Gene3D" id="1.10.246.220">
    <property type="match status" value="1"/>
</dbReference>
<evidence type="ECO:0000256" key="4">
    <source>
        <dbReference type="SAM" id="MobiDB-lite"/>
    </source>
</evidence>
<reference evidence="7 8" key="1">
    <citation type="submission" date="2017-07" db="EMBL/GenBank/DDBJ databases">
        <title>An improved, manually edited Actinidia chinensis var. chinensis (kiwifruit) genome highlights the challenges associated with draft genomes and gene prediction in plants.</title>
        <authorList>
            <person name="Pilkington S."/>
            <person name="Crowhurst R."/>
            <person name="Hilario E."/>
            <person name="Nardozza S."/>
            <person name="Fraser L."/>
            <person name="Peng Y."/>
            <person name="Gunaseelan K."/>
            <person name="Simpson R."/>
            <person name="Tahir J."/>
            <person name="Deroles S."/>
            <person name="Templeton K."/>
            <person name="Luo Z."/>
            <person name="Davy M."/>
            <person name="Cheng C."/>
            <person name="Mcneilage M."/>
            <person name="Scaglione D."/>
            <person name="Liu Y."/>
            <person name="Zhang Q."/>
            <person name="Datson P."/>
            <person name="De Silva N."/>
            <person name="Gardiner S."/>
            <person name="Bassett H."/>
            <person name="Chagne D."/>
            <person name="Mccallum J."/>
            <person name="Dzierzon H."/>
            <person name="Deng C."/>
            <person name="Wang Y.-Y."/>
            <person name="Barron N."/>
            <person name="Manako K."/>
            <person name="Bowen J."/>
            <person name="Foster T."/>
            <person name="Erridge Z."/>
            <person name="Tiffin H."/>
            <person name="Waite C."/>
            <person name="Davies K."/>
            <person name="Grierson E."/>
            <person name="Laing W."/>
            <person name="Kirk R."/>
            <person name="Chen X."/>
            <person name="Wood M."/>
            <person name="Montefiori M."/>
            <person name="Brummell D."/>
            <person name="Schwinn K."/>
            <person name="Catanach A."/>
            <person name="Fullerton C."/>
            <person name="Li D."/>
            <person name="Meiyalaghan S."/>
            <person name="Nieuwenhuizen N."/>
            <person name="Read N."/>
            <person name="Prakash R."/>
            <person name="Hunter D."/>
            <person name="Zhang H."/>
            <person name="Mckenzie M."/>
            <person name="Knabel M."/>
            <person name="Harris A."/>
            <person name="Allan A."/>
            <person name="Chen A."/>
            <person name="Janssen B."/>
            <person name="Plunkett B."/>
            <person name="Dwamena C."/>
            <person name="Voogd C."/>
            <person name="Leif D."/>
            <person name="Lafferty D."/>
            <person name="Souleyre E."/>
            <person name="Varkonyi-Gasic E."/>
            <person name="Gambi F."/>
            <person name="Hanley J."/>
            <person name="Yao J.-L."/>
            <person name="Cheung J."/>
            <person name="David K."/>
            <person name="Warren B."/>
            <person name="Marsh K."/>
            <person name="Snowden K."/>
            <person name="Lin-Wang K."/>
            <person name="Brian L."/>
            <person name="Martinez-Sanchez M."/>
            <person name="Wang M."/>
            <person name="Ileperuma N."/>
            <person name="Macnee N."/>
            <person name="Campin R."/>
            <person name="Mcatee P."/>
            <person name="Drummond R."/>
            <person name="Espley R."/>
            <person name="Ireland H."/>
            <person name="Wu R."/>
            <person name="Atkinson R."/>
            <person name="Karunairetnam S."/>
            <person name="Bulley S."/>
            <person name="Chunkath S."/>
            <person name="Hanley Z."/>
            <person name="Storey R."/>
            <person name="Thrimawithana A."/>
            <person name="Thomson S."/>
            <person name="David C."/>
            <person name="Testolin R."/>
        </authorList>
    </citation>
    <scope>NUCLEOTIDE SEQUENCE [LARGE SCALE GENOMIC DNA]</scope>
    <source>
        <strain evidence="8">cv. Red5</strain>
        <tissue evidence="7">Young leaf</tissue>
    </source>
</reference>
<dbReference type="Pfam" id="PF23603">
    <property type="entry name" value="Ubiquitin_TPR1"/>
    <property type="match status" value="1"/>
</dbReference>
<evidence type="ECO:0000256" key="1">
    <source>
        <dbReference type="ARBA" id="ARBA00004123"/>
    </source>
</evidence>
<feature type="region of interest" description="Disordered" evidence="4">
    <location>
        <begin position="672"/>
        <end position="697"/>
    </location>
</feature>
<dbReference type="Gramene" id="PSS32576">
    <property type="protein sequence ID" value="PSS32576"/>
    <property type="gene ID" value="CEY00_Acc02876"/>
</dbReference>
<feature type="region of interest" description="Disordered" evidence="4">
    <location>
        <begin position="343"/>
        <end position="375"/>
    </location>
</feature>
<keyword evidence="3" id="KW-0539">Nucleus</keyword>
<dbReference type="OMA" id="KDFRCAK"/>
<dbReference type="EMBL" id="NKQK01000003">
    <property type="protein sequence ID" value="PSS32576.1"/>
    <property type="molecule type" value="Genomic_DNA"/>
</dbReference>
<dbReference type="GO" id="GO:0005634">
    <property type="term" value="C:nucleus"/>
    <property type="evidence" value="ECO:0007669"/>
    <property type="project" value="UniProtKB-SubCell"/>
</dbReference>
<evidence type="ECO:0000256" key="2">
    <source>
        <dbReference type="ARBA" id="ARBA00023125"/>
    </source>
</evidence>
<name>A0A2R6RRD3_ACTCC</name>
<accession>A0A2R6RRD3</accession>
<evidence type="ECO:0000256" key="3">
    <source>
        <dbReference type="ARBA" id="ARBA00023242"/>
    </source>
</evidence>
<dbReference type="STRING" id="1590841.A0A2R6RRD3"/>
<feature type="region of interest" description="Disordered" evidence="4">
    <location>
        <begin position="238"/>
        <end position="269"/>
    </location>
</feature>
<reference evidence="8" key="2">
    <citation type="journal article" date="2018" name="BMC Genomics">
        <title>A manually annotated Actinidia chinensis var. chinensis (kiwifruit) genome highlights the challenges associated with draft genomes and gene prediction in plants.</title>
        <authorList>
            <person name="Pilkington S.M."/>
            <person name="Crowhurst R."/>
            <person name="Hilario E."/>
            <person name="Nardozza S."/>
            <person name="Fraser L."/>
            <person name="Peng Y."/>
            <person name="Gunaseelan K."/>
            <person name="Simpson R."/>
            <person name="Tahir J."/>
            <person name="Deroles S.C."/>
            <person name="Templeton K."/>
            <person name="Luo Z."/>
            <person name="Davy M."/>
            <person name="Cheng C."/>
            <person name="McNeilage M."/>
            <person name="Scaglione D."/>
            <person name="Liu Y."/>
            <person name="Zhang Q."/>
            <person name="Datson P."/>
            <person name="De Silva N."/>
            <person name="Gardiner S.E."/>
            <person name="Bassett H."/>
            <person name="Chagne D."/>
            <person name="McCallum J."/>
            <person name="Dzierzon H."/>
            <person name="Deng C."/>
            <person name="Wang Y.Y."/>
            <person name="Barron L."/>
            <person name="Manako K."/>
            <person name="Bowen J."/>
            <person name="Foster T.M."/>
            <person name="Erridge Z.A."/>
            <person name="Tiffin H."/>
            <person name="Waite C.N."/>
            <person name="Davies K.M."/>
            <person name="Grierson E.P."/>
            <person name="Laing W.A."/>
            <person name="Kirk R."/>
            <person name="Chen X."/>
            <person name="Wood M."/>
            <person name="Montefiori M."/>
            <person name="Brummell D.A."/>
            <person name="Schwinn K.E."/>
            <person name="Catanach A."/>
            <person name="Fullerton C."/>
            <person name="Li D."/>
            <person name="Meiyalaghan S."/>
            <person name="Nieuwenhuizen N."/>
            <person name="Read N."/>
            <person name="Prakash R."/>
            <person name="Hunter D."/>
            <person name="Zhang H."/>
            <person name="McKenzie M."/>
            <person name="Knabel M."/>
            <person name="Harris A."/>
            <person name="Allan A.C."/>
            <person name="Gleave A."/>
            <person name="Chen A."/>
            <person name="Janssen B.J."/>
            <person name="Plunkett B."/>
            <person name="Ampomah-Dwamena C."/>
            <person name="Voogd C."/>
            <person name="Leif D."/>
            <person name="Lafferty D."/>
            <person name="Souleyre E.J.F."/>
            <person name="Varkonyi-Gasic E."/>
            <person name="Gambi F."/>
            <person name="Hanley J."/>
            <person name="Yao J.L."/>
            <person name="Cheung J."/>
            <person name="David K.M."/>
            <person name="Warren B."/>
            <person name="Marsh K."/>
            <person name="Snowden K.C."/>
            <person name="Lin-Wang K."/>
            <person name="Brian L."/>
            <person name="Martinez-Sanchez M."/>
            <person name="Wang M."/>
            <person name="Ileperuma N."/>
            <person name="Macnee N."/>
            <person name="Campin R."/>
            <person name="McAtee P."/>
            <person name="Drummond R.S.M."/>
            <person name="Espley R.V."/>
            <person name="Ireland H.S."/>
            <person name="Wu R."/>
            <person name="Atkinson R.G."/>
            <person name="Karunairetnam S."/>
            <person name="Bulley S."/>
            <person name="Chunkath S."/>
            <person name="Hanley Z."/>
            <person name="Storey R."/>
            <person name="Thrimawithana A.H."/>
            <person name="Thomson S."/>
            <person name="David C."/>
            <person name="Testolin R."/>
            <person name="Huang H."/>
            <person name="Hellens R.P."/>
            <person name="Schaffer R.J."/>
        </authorList>
    </citation>
    <scope>NUCLEOTIDE SEQUENCE [LARGE SCALE GENOMIC DNA]</scope>
    <source>
        <strain evidence="8">cv. Red5</strain>
    </source>
</reference>
<dbReference type="InterPro" id="IPR009057">
    <property type="entry name" value="Homeodomain-like_sf"/>
</dbReference>
<dbReference type="InterPro" id="IPR031105">
    <property type="entry name" value="TRP_plant"/>
</dbReference>
<dbReference type="AlphaFoldDB" id="A0A2R6RRD3"/>
<dbReference type="SMART" id="SM00717">
    <property type="entry name" value="SANT"/>
    <property type="match status" value="1"/>
</dbReference>
<feature type="domain" description="Myb-like" evidence="5">
    <location>
        <begin position="582"/>
        <end position="637"/>
    </location>
</feature>
<evidence type="ECO:0000259" key="5">
    <source>
        <dbReference type="PROSITE" id="PS50090"/>
    </source>
</evidence>
<evidence type="ECO:0000313" key="7">
    <source>
        <dbReference type="EMBL" id="PSS32576.1"/>
    </source>
</evidence>
<protein>
    <submittedName>
        <fullName evidence="7">Telomere repeat-binding protein</fullName>
    </submittedName>
</protein>
<dbReference type="InParanoid" id="A0A2R6RRD3"/>
<dbReference type="InterPro" id="IPR017930">
    <property type="entry name" value="Myb_dom"/>
</dbReference>
<dbReference type="Proteomes" id="UP000241394">
    <property type="component" value="Chromosome LG3"/>
</dbReference>
<dbReference type="GO" id="GO:0042162">
    <property type="term" value="F:telomeric DNA binding"/>
    <property type="evidence" value="ECO:0007669"/>
    <property type="project" value="UniProtKB-ARBA"/>
</dbReference>
<keyword evidence="2" id="KW-0238">DNA-binding</keyword>
<gene>
    <name evidence="7" type="ORF">CEY00_Acc02876</name>
</gene>
<dbReference type="Pfam" id="PF00249">
    <property type="entry name" value="Myb_DNA-binding"/>
    <property type="match status" value="1"/>
</dbReference>
<evidence type="ECO:0000259" key="6">
    <source>
        <dbReference type="PROSITE" id="PS51294"/>
    </source>
</evidence>
<dbReference type="SUPFAM" id="SSF46689">
    <property type="entry name" value="Homeodomain-like"/>
    <property type="match status" value="1"/>
</dbReference>
<feature type="domain" description="HTH myb-type" evidence="6">
    <location>
        <begin position="583"/>
        <end position="641"/>
    </location>
</feature>
<organism evidence="7 8">
    <name type="scientific">Actinidia chinensis var. chinensis</name>
    <name type="common">Chinese soft-hair kiwi</name>
    <dbReference type="NCBI Taxonomy" id="1590841"/>
    <lineage>
        <taxon>Eukaryota</taxon>
        <taxon>Viridiplantae</taxon>
        <taxon>Streptophyta</taxon>
        <taxon>Embryophyta</taxon>
        <taxon>Tracheophyta</taxon>
        <taxon>Spermatophyta</taxon>
        <taxon>Magnoliopsida</taxon>
        <taxon>eudicotyledons</taxon>
        <taxon>Gunneridae</taxon>
        <taxon>Pentapetalae</taxon>
        <taxon>asterids</taxon>
        <taxon>Ericales</taxon>
        <taxon>Actinidiaceae</taxon>
        <taxon>Actinidia</taxon>
    </lineage>
</organism>
<evidence type="ECO:0000313" key="8">
    <source>
        <dbReference type="Proteomes" id="UP000241394"/>
    </source>
</evidence>
<feature type="region of interest" description="Disordered" evidence="4">
    <location>
        <begin position="56"/>
        <end position="78"/>
    </location>
</feature>
<sequence>MVLKKRLEYGFGGYRLPVIPRGPRSVRRRGSQQVEDSRICAFELLAAVAGKLLQESERSDSSNAAEGKVSSGIHSDGIKQKQLEEGEALRSECLDQGSCVESAIASGLAAQKRNLKSTSREFSHSIYDNVFEGNSITFRSDFSKKVGHDLKLGVPDNKKAIEKSPSKVEAVSPNYGESCDDYIDGGIERRLEAEGNHNRNVDLTVDNTYSLKYPTEIRVDTFPLINSDSSVQLPSYRDSVPNASFPRHRNNVKVGSRDDGENSFGCNRPSSKIKAFRPQPCLGHRRRRKLLTSKYWKVAPKLKDCEFSNSDGCMKPISHCRKAFYTSERIEREGPFKKRKLCYHSSTPAHDPEESSESISNSPEKGVKGDKTGSARVVSSSVVGRQVSFQSRDSHVKFSIRSFKVPELYIEVPETATVCSLKRTVMEAMTAILEGGLHIGVIVQGKKVKDDNKTLLQTGISHSDVLDTLGFTLEPGSAIVSPPLSPKDPPILPPCETHQQLNRSADSPILDSVVFNATFETSPVTNVNHDVECKHELVPSPTEVQTEGTAVDSRALVALPEVHVKALAVVPMNQKTKQPELVQRRTRRPFSVSEVEALVEAVEKLGAGRWRDVKLRAFEDADHRTYVDLKDKWKTLVHTASIAPQQRRGEPVPQELLDRVLSAHAYWSHHQSKLHGKHQAEPLPISEAQVGTAERGT</sequence>
<dbReference type="InterPro" id="IPR001005">
    <property type="entry name" value="SANT/Myb"/>
</dbReference>
<keyword evidence="8" id="KW-1185">Reference proteome</keyword>
<comment type="caution">
    <text evidence="7">The sequence shown here is derived from an EMBL/GenBank/DDBJ whole genome shotgun (WGS) entry which is preliminary data.</text>
</comment>
<dbReference type="OrthoDB" id="2020981at2759"/>
<dbReference type="PROSITE" id="PS50090">
    <property type="entry name" value="MYB_LIKE"/>
    <property type="match status" value="1"/>
</dbReference>
<dbReference type="CDD" id="cd11660">
    <property type="entry name" value="SANT_TRF"/>
    <property type="match status" value="1"/>
</dbReference>